<protein>
    <submittedName>
        <fullName evidence="2">Uncharacterized protein</fullName>
    </submittedName>
</protein>
<sequence length="52" mass="5683">MVGFLGMVSESNVAACCVVVLVFGLESVRLGYQRRQTYRTVLRVPGFPGLCC</sequence>
<evidence type="ECO:0000313" key="3">
    <source>
        <dbReference type="Proteomes" id="UP001304895"/>
    </source>
</evidence>
<accession>A0AAN6ZFB1</accession>
<dbReference type="Proteomes" id="UP001304895">
    <property type="component" value="Unassembled WGS sequence"/>
</dbReference>
<proteinExistence type="predicted"/>
<reference evidence="2" key="2">
    <citation type="submission" date="2023-05" db="EMBL/GenBank/DDBJ databases">
        <authorList>
            <consortium name="Lawrence Berkeley National Laboratory"/>
            <person name="Steindorff A."/>
            <person name="Hensen N."/>
            <person name="Bonometti L."/>
            <person name="Westerberg I."/>
            <person name="Brannstrom I.O."/>
            <person name="Guillou S."/>
            <person name="Cros-Aarteil S."/>
            <person name="Calhoun S."/>
            <person name="Haridas S."/>
            <person name="Kuo A."/>
            <person name="Mondo S."/>
            <person name="Pangilinan J."/>
            <person name="Riley R."/>
            <person name="Labutti K."/>
            <person name="Andreopoulos B."/>
            <person name="Lipzen A."/>
            <person name="Chen C."/>
            <person name="Yanf M."/>
            <person name="Daum C."/>
            <person name="Ng V."/>
            <person name="Clum A."/>
            <person name="Ohm R."/>
            <person name="Martin F."/>
            <person name="Silar P."/>
            <person name="Natvig D."/>
            <person name="Lalanne C."/>
            <person name="Gautier V."/>
            <person name="Ament-Velasquez S.L."/>
            <person name="Kruys A."/>
            <person name="Hutchinson M.I."/>
            <person name="Powell A.J."/>
            <person name="Barry K."/>
            <person name="Miller A.N."/>
            <person name="Grigoriev I.V."/>
            <person name="Debuchy R."/>
            <person name="Gladieux P."/>
            <person name="Thoren M.H."/>
            <person name="Johannesson H."/>
        </authorList>
    </citation>
    <scope>NUCLEOTIDE SEQUENCE</scope>
    <source>
        <strain evidence="2">CBS 123565</strain>
    </source>
</reference>
<dbReference type="EMBL" id="MU853406">
    <property type="protein sequence ID" value="KAK4135369.1"/>
    <property type="molecule type" value="Genomic_DNA"/>
</dbReference>
<dbReference type="AlphaFoldDB" id="A0AAN6ZFB1"/>
<name>A0AAN6ZFB1_9PEZI</name>
<feature type="transmembrane region" description="Helical" evidence="1">
    <location>
        <begin position="12"/>
        <end position="32"/>
    </location>
</feature>
<organism evidence="2 3">
    <name type="scientific">Trichocladium antarcticum</name>
    <dbReference type="NCBI Taxonomy" id="1450529"/>
    <lineage>
        <taxon>Eukaryota</taxon>
        <taxon>Fungi</taxon>
        <taxon>Dikarya</taxon>
        <taxon>Ascomycota</taxon>
        <taxon>Pezizomycotina</taxon>
        <taxon>Sordariomycetes</taxon>
        <taxon>Sordariomycetidae</taxon>
        <taxon>Sordariales</taxon>
        <taxon>Chaetomiaceae</taxon>
        <taxon>Trichocladium</taxon>
    </lineage>
</organism>
<evidence type="ECO:0000256" key="1">
    <source>
        <dbReference type="SAM" id="Phobius"/>
    </source>
</evidence>
<comment type="caution">
    <text evidence="2">The sequence shown here is derived from an EMBL/GenBank/DDBJ whole genome shotgun (WGS) entry which is preliminary data.</text>
</comment>
<evidence type="ECO:0000313" key="2">
    <source>
        <dbReference type="EMBL" id="KAK4135369.1"/>
    </source>
</evidence>
<gene>
    <name evidence="2" type="ORF">BT67DRAFT_441037</name>
</gene>
<keyword evidence="3" id="KW-1185">Reference proteome</keyword>
<keyword evidence="1" id="KW-0472">Membrane</keyword>
<reference evidence="2" key="1">
    <citation type="journal article" date="2023" name="Mol. Phylogenet. Evol.">
        <title>Genome-scale phylogeny and comparative genomics of the fungal order Sordariales.</title>
        <authorList>
            <person name="Hensen N."/>
            <person name="Bonometti L."/>
            <person name="Westerberg I."/>
            <person name="Brannstrom I.O."/>
            <person name="Guillou S."/>
            <person name="Cros-Aarteil S."/>
            <person name="Calhoun S."/>
            <person name="Haridas S."/>
            <person name="Kuo A."/>
            <person name="Mondo S."/>
            <person name="Pangilinan J."/>
            <person name="Riley R."/>
            <person name="LaButti K."/>
            <person name="Andreopoulos B."/>
            <person name="Lipzen A."/>
            <person name="Chen C."/>
            <person name="Yan M."/>
            <person name="Daum C."/>
            <person name="Ng V."/>
            <person name="Clum A."/>
            <person name="Steindorff A."/>
            <person name="Ohm R.A."/>
            <person name="Martin F."/>
            <person name="Silar P."/>
            <person name="Natvig D.O."/>
            <person name="Lalanne C."/>
            <person name="Gautier V."/>
            <person name="Ament-Velasquez S.L."/>
            <person name="Kruys A."/>
            <person name="Hutchinson M.I."/>
            <person name="Powell A.J."/>
            <person name="Barry K."/>
            <person name="Miller A.N."/>
            <person name="Grigoriev I.V."/>
            <person name="Debuchy R."/>
            <person name="Gladieux P."/>
            <person name="Hiltunen Thoren M."/>
            <person name="Johannesson H."/>
        </authorList>
    </citation>
    <scope>NUCLEOTIDE SEQUENCE</scope>
    <source>
        <strain evidence="2">CBS 123565</strain>
    </source>
</reference>
<keyword evidence="1" id="KW-0812">Transmembrane</keyword>
<keyword evidence="1" id="KW-1133">Transmembrane helix</keyword>